<dbReference type="Pfam" id="PF00646">
    <property type="entry name" value="F-box"/>
    <property type="match status" value="1"/>
</dbReference>
<sequence length="383" mass="44195">MKKRIGSLNDDILFNVLRRLPTKTLLGLKCVSKGWCHLTSDRSFIQAQLLNMEPILSGFIFQERFKWCNKDINTISFISLGTEQKVHRMVFSFLPEDVVVLASCNGLVCCRSCNPTQDPAIYVCNPSNKEWVRFEWTDYDKHASIGLAFDQPQSPFDISAKYNVVRVKQFHNDYEKLFFTFEIFSSETGEWRKSNEICHCNNNLIKNKGIYIGGVLHWLTDGDEILTFSVDKELAWLISVPVPAVEFKTVPEACIGESEGKLHYIMITEEGLQVWYLEDYYESKWTLKHSKSLAVIEEQYSKFFCNLHKRVTQRLTADMNPWMDPLVFKDGLLLLKVSAKLYFYHIENSKMQDVCTIAELAPNSIFCPTVLPYSLSLVPLIQS</sequence>
<keyword evidence="3" id="KW-1185">Reference proteome</keyword>
<dbReference type="Proteomes" id="UP001163823">
    <property type="component" value="Chromosome 3"/>
</dbReference>
<dbReference type="NCBIfam" id="TIGR01640">
    <property type="entry name" value="F_box_assoc_1"/>
    <property type="match status" value="1"/>
</dbReference>
<evidence type="ECO:0000313" key="2">
    <source>
        <dbReference type="EMBL" id="KAJ7975359.1"/>
    </source>
</evidence>
<dbReference type="PANTHER" id="PTHR35546:SF21">
    <property type="entry name" value="F-BOX DOMAIN-CONTAINING PROTEIN"/>
    <property type="match status" value="1"/>
</dbReference>
<feature type="domain" description="F-box" evidence="1">
    <location>
        <begin position="8"/>
        <end position="48"/>
    </location>
</feature>
<dbReference type="InterPro" id="IPR001810">
    <property type="entry name" value="F-box_dom"/>
</dbReference>
<reference evidence="2" key="1">
    <citation type="journal article" date="2023" name="Science">
        <title>Elucidation of the pathway for biosynthesis of saponin adjuvants from the soapbark tree.</title>
        <authorList>
            <person name="Reed J."/>
            <person name="Orme A."/>
            <person name="El-Demerdash A."/>
            <person name="Owen C."/>
            <person name="Martin L.B.B."/>
            <person name="Misra R.C."/>
            <person name="Kikuchi S."/>
            <person name="Rejzek M."/>
            <person name="Martin A.C."/>
            <person name="Harkess A."/>
            <person name="Leebens-Mack J."/>
            <person name="Louveau T."/>
            <person name="Stephenson M.J."/>
            <person name="Osbourn A."/>
        </authorList>
    </citation>
    <scope>NUCLEOTIDE SEQUENCE</scope>
    <source>
        <strain evidence="2">S10</strain>
    </source>
</reference>
<dbReference type="EMBL" id="JARAOO010000003">
    <property type="protein sequence ID" value="KAJ7975358.1"/>
    <property type="molecule type" value="Genomic_DNA"/>
</dbReference>
<comment type="caution">
    <text evidence="2">The sequence shown here is derived from an EMBL/GenBank/DDBJ whole genome shotgun (WGS) entry which is preliminary data.</text>
</comment>
<dbReference type="SUPFAM" id="SSF81383">
    <property type="entry name" value="F-box domain"/>
    <property type="match status" value="1"/>
</dbReference>
<gene>
    <name evidence="2" type="ORF">O6P43_005292</name>
</gene>
<dbReference type="EMBL" id="JARAOO010000003">
    <property type="protein sequence ID" value="KAJ7975359.1"/>
    <property type="molecule type" value="Genomic_DNA"/>
</dbReference>
<dbReference type="InterPro" id="IPR055290">
    <property type="entry name" value="At3g26010-like"/>
</dbReference>
<dbReference type="KEGG" id="qsa:O6P43_005292"/>
<organism evidence="2 3">
    <name type="scientific">Quillaja saponaria</name>
    <name type="common">Soap bark tree</name>
    <dbReference type="NCBI Taxonomy" id="32244"/>
    <lineage>
        <taxon>Eukaryota</taxon>
        <taxon>Viridiplantae</taxon>
        <taxon>Streptophyta</taxon>
        <taxon>Embryophyta</taxon>
        <taxon>Tracheophyta</taxon>
        <taxon>Spermatophyta</taxon>
        <taxon>Magnoliopsida</taxon>
        <taxon>eudicotyledons</taxon>
        <taxon>Gunneridae</taxon>
        <taxon>Pentapetalae</taxon>
        <taxon>rosids</taxon>
        <taxon>fabids</taxon>
        <taxon>Fabales</taxon>
        <taxon>Quillajaceae</taxon>
        <taxon>Quillaja</taxon>
    </lineage>
</organism>
<dbReference type="Gene3D" id="1.20.1280.50">
    <property type="match status" value="1"/>
</dbReference>
<dbReference type="InterPro" id="IPR036047">
    <property type="entry name" value="F-box-like_dom_sf"/>
</dbReference>
<dbReference type="InterPro" id="IPR056592">
    <property type="entry name" value="Beta-prop_At3g26010-like"/>
</dbReference>
<name>A0AAD7Q5V9_QUISA</name>
<evidence type="ECO:0000259" key="1">
    <source>
        <dbReference type="SMART" id="SM00256"/>
    </source>
</evidence>
<dbReference type="PANTHER" id="PTHR35546">
    <property type="entry name" value="F-BOX PROTEIN INTERACTION DOMAIN PROTEIN-RELATED"/>
    <property type="match status" value="1"/>
</dbReference>
<protein>
    <submittedName>
        <fullName evidence="2">F-box protein</fullName>
    </submittedName>
</protein>
<evidence type="ECO:0000313" key="3">
    <source>
        <dbReference type="Proteomes" id="UP001163823"/>
    </source>
</evidence>
<dbReference type="InterPro" id="IPR017451">
    <property type="entry name" value="F-box-assoc_interact_dom"/>
</dbReference>
<dbReference type="Pfam" id="PF24750">
    <property type="entry name" value="b-prop_At3g26010-like"/>
    <property type="match status" value="1"/>
</dbReference>
<accession>A0AAD7Q5V9</accession>
<dbReference type="AlphaFoldDB" id="A0AAD7Q5V9"/>
<proteinExistence type="predicted"/>
<dbReference type="SMART" id="SM00256">
    <property type="entry name" value="FBOX"/>
    <property type="match status" value="1"/>
</dbReference>